<keyword evidence="1" id="KW-0732">Signal</keyword>
<dbReference type="Proteomes" id="UP000075230">
    <property type="component" value="Unassembled WGS sequence"/>
</dbReference>
<evidence type="ECO:0000313" key="3">
    <source>
        <dbReference type="Proteomes" id="UP000075230"/>
    </source>
</evidence>
<dbReference type="AlphaFoldDB" id="A0A146EXY7"/>
<protein>
    <submittedName>
        <fullName evidence="2">BZIP transcription factor</fullName>
    </submittedName>
</protein>
<feature type="chain" id="PRO_5007523541" evidence="1">
    <location>
        <begin position="20"/>
        <end position="71"/>
    </location>
</feature>
<evidence type="ECO:0000256" key="1">
    <source>
        <dbReference type="SAM" id="SignalP"/>
    </source>
</evidence>
<feature type="signal peptide" evidence="1">
    <location>
        <begin position="1"/>
        <end position="19"/>
    </location>
</feature>
<comment type="caution">
    <text evidence="2">The sequence shown here is derived from an EMBL/GenBank/DDBJ whole genome shotgun (WGS) entry which is preliminary data.</text>
</comment>
<dbReference type="EMBL" id="BCWF01000003">
    <property type="protein sequence ID" value="GAT18907.1"/>
    <property type="molecule type" value="Genomic_DNA"/>
</dbReference>
<evidence type="ECO:0000313" key="2">
    <source>
        <dbReference type="EMBL" id="GAT18907.1"/>
    </source>
</evidence>
<gene>
    <name evidence="2" type="ORF">RIB2604_00300030</name>
</gene>
<name>A0A146EXY7_ASPKA</name>
<organism evidence="2 3">
    <name type="scientific">Aspergillus kawachii</name>
    <name type="common">White koji mold</name>
    <name type="synonym">Aspergillus awamori var. kawachi</name>
    <dbReference type="NCBI Taxonomy" id="1069201"/>
    <lineage>
        <taxon>Eukaryota</taxon>
        <taxon>Fungi</taxon>
        <taxon>Dikarya</taxon>
        <taxon>Ascomycota</taxon>
        <taxon>Pezizomycotina</taxon>
        <taxon>Eurotiomycetes</taxon>
        <taxon>Eurotiomycetidae</taxon>
        <taxon>Eurotiales</taxon>
        <taxon>Aspergillaceae</taxon>
        <taxon>Aspergillus</taxon>
        <taxon>Aspergillus subgen. Circumdati</taxon>
    </lineage>
</organism>
<reference evidence="3" key="2">
    <citation type="submission" date="2016-02" db="EMBL/GenBank/DDBJ databases">
        <title>Genome sequencing of Aspergillus luchuensis NBRC 4314.</title>
        <authorList>
            <person name="Yamada O."/>
        </authorList>
    </citation>
    <scope>NUCLEOTIDE SEQUENCE [LARGE SCALE GENOMIC DNA]</scope>
    <source>
        <strain evidence="3">RIB 2604</strain>
    </source>
</reference>
<accession>A0A146EXY7</accession>
<sequence>MGFYLVFLRNLVGVSFVESEPFKQLALDIDHACSSMKVSNAYHEHLQTPDSTSIAGMYILVHIVTDTDFDE</sequence>
<reference evidence="2 3" key="1">
    <citation type="journal article" date="2016" name="DNA Res.">
        <title>Genome sequence of Aspergillus luchuensis NBRC 4314.</title>
        <authorList>
            <person name="Yamada O."/>
            <person name="Machida M."/>
            <person name="Hosoyama A."/>
            <person name="Goto M."/>
            <person name="Takahashi T."/>
            <person name="Futagami T."/>
            <person name="Yamagata Y."/>
            <person name="Takeuchi M."/>
            <person name="Kobayashi T."/>
            <person name="Koike H."/>
            <person name="Abe K."/>
            <person name="Asai K."/>
            <person name="Arita M."/>
            <person name="Fujita N."/>
            <person name="Fukuda K."/>
            <person name="Higa K."/>
            <person name="Horikawa H."/>
            <person name="Ishikawa T."/>
            <person name="Jinno K."/>
            <person name="Kato Y."/>
            <person name="Kirimura K."/>
            <person name="Mizutani O."/>
            <person name="Nakasone K."/>
            <person name="Sano M."/>
            <person name="Shiraishi Y."/>
            <person name="Tsukahara M."/>
            <person name="Gomi K."/>
        </authorList>
    </citation>
    <scope>NUCLEOTIDE SEQUENCE [LARGE SCALE GENOMIC DNA]</scope>
    <source>
        <strain evidence="2 3">RIB 2604</strain>
    </source>
</reference>
<proteinExistence type="predicted"/>